<dbReference type="Gene3D" id="1.20.120.530">
    <property type="entry name" value="GntR ligand-binding domain-like"/>
    <property type="match status" value="1"/>
</dbReference>
<feature type="domain" description="HTH gntR-type" evidence="5">
    <location>
        <begin position="38"/>
        <end position="106"/>
    </location>
</feature>
<dbReference type="GO" id="GO:0003677">
    <property type="term" value="F:DNA binding"/>
    <property type="evidence" value="ECO:0007669"/>
    <property type="project" value="UniProtKB-KW"/>
</dbReference>
<dbReference type="SMART" id="SM00345">
    <property type="entry name" value="HTH_GNTR"/>
    <property type="match status" value="1"/>
</dbReference>
<name>A0ABU0DBR0_9HYPH</name>
<protein>
    <submittedName>
        <fullName evidence="6">DNA-binding FadR family transcriptional regulator</fullName>
    </submittedName>
</protein>
<dbReference type="InterPro" id="IPR011711">
    <property type="entry name" value="GntR_C"/>
</dbReference>
<dbReference type="PRINTS" id="PR00035">
    <property type="entry name" value="HTHGNTR"/>
</dbReference>
<feature type="region of interest" description="Disordered" evidence="4">
    <location>
        <begin position="1"/>
        <end position="35"/>
    </location>
</feature>
<dbReference type="InterPro" id="IPR036388">
    <property type="entry name" value="WH-like_DNA-bd_sf"/>
</dbReference>
<dbReference type="Pfam" id="PF00392">
    <property type="entry name" value="GntR"/>
    <property type="match status" value="1"/>
</dbReference>
<keyword evidence="3" id="KW-0804">Transcription</keyword>
<dbReference type="PANTHER" id="PTHR43537">
    <property type="entry name" value="TRANSCRIPTIONAL REGULATOR, GNTR FAMILY"/>
    <property type="match status" value="1"/>
</dbReference>
<evidence type="ECO:0000259" key="5">
    <source>
        <dbReference type="PROSITE" id="PS50949"/>
    </source>
</evidence>
<evidence type="ECO:0000313" key="7">
    <source>
        <dbReference type="Proteomes" id="UP001238467"/>
    </source>
</evidence>
<proteinExistence type="predicted"/>
<dbReference type="EMBL" id="JAUSUH010000001">
    <property type="protein sequence ID" value="MDQ0345861.1"/>
    <property type="molecule type" value="Genomic_DNA"/>
</dbReference>
<keyword evidence="7" id="KW-1185">Reference proteome</keyword>
<accession>A0ABU0DBR0</accession>
<reference evidence="6 7" key="1">
    <citation type="submission" date="2023-07" db="EMBL/GenBank/DDBJ databases">
        <title>Genomic Encyclopedia of Type Strains, Phase IV (KMG-IV): sequencing the most valuable type-strain genomes for metagenomic binning, comparative biology and taxonomic classification.</title>
        <authorList>
            <person name="Goeker M."/>
        </authorList>
    </citation>
    <scope>NUCLEOTIDE SEQUENCE [LARGE SCALE GENOMIC DNA]</scope>
    <source>
        <strain evidence="6 7">DSM 1277</strain>
    </source>
</reference>
<comment type="caution">
    <text evidence="6">The sequence shown here is derived from an EMBL/GenBank/DDBJ whole genome shotgun (WGS) entry which is preliminary data.</text>
</comment>
<dbReference type="PANTHER" id="PTHR43537:SF44">
    <property type="entry name" value="GNTR FAMILY REGULATORY PROTEIN"/>
    <property type="match status" value="1"/>
</dbReference>
<dbReference type="InterPro" id="IPR008920">
    <property type="entry name" value="TF_FadR/GntR_C"/>
</dbReference>
<dbReference type="RefSeq" id="WP_307056799.1">
    <property type="nucleotide sequence ID" value="NZ_JAUSUH010000001.1"/>
</dbReference>
<gene>
    <name evidence="6" type="ORF">J2S76_000262</name>
</gene>
<dbReference type="PROSITE" id="PS50949">
    <property type="entry name" value="HTH_GNTR"/>
    <property type="match status" value="1"/>
</dbReference>
<dbReference type="Pfam" id="PF07729">
    <property type="entry name" value="FCD"/>
    <property type="match status" value="1"/>
</dbReference>
<dbReference type="SMART" id="SM00895">
    <property type="entry name" value="FCD"/>
    <property type="match status" value="1"/>
</dbReference>
<evidence type="ECO:0000313" key="6">
    <source>
        <dbReference type="EMBL" id="MDQ0345861.1"/>
    </source>
</evidence>
<dbReference type="Gene3D" id="1.10.10.10">
    <property type="entry name" value="Winged helix-like DNA-binding domain superfamily/Winged helix DNA-binding domain"/>
    <property type="match status" value="1"/>
</dbReference>
<dbReference type="InterPro" id="IPR000524">
    <property type="entry name" value="Tscrpt_reg_HTH_GntR"/>
</dbReference>
<dbReference type="InterPro" id="IPR036390">
    <property type="entry name" value="WH_DNA-bd_sf"/>
</dbReference>
<dbReference type="CDD" id="cd07377">
    <property type="entry name" value="WHTH_GntR"/>
    <property type="match status" value="1"/>
</dbReference>
<evidence type="ECO:0000256" key="2">
    <source>
        <dbReference type="ARBA" id="ARBA00023125"/>
    </source>
</evidence>
<dbReference type="SUPFAM" id="SSF46785">
    <property type="entry name" value="Winged helix' DNA-binding domain"/>
    <property type="match status" value="1"/>
</dbReference>
<sequence length="273" mass="30070">MVERSSTPRRRAEADISAAAAAEERGTRQTRPSGYRISGLQGHVITELGRAIVSGRFAPGELLPRETELMAEFSASRPSLREALKVLAAKGLIEMRQKVGTSVRPRDLWNTFDSDVLAWHLGEEGTKSTQRDSMLRDLIELRQVIEPTAAQMAAGRATMDDLRRLRVALHAMEAATGDLASYARADVQFHMAVFTASHNVLFASFAHLVADFLRISFSIQQKALNEADNRIEDDVAQHRLVFEAINSGEGESAARAMRNVILNGKNSMLATLD</sequence>
<keyword evidence="1" id="KW-0805">Transcription regulation</keyword>
<evidence type="ECO:0000256" key="1">
    <source>
        <dbReference type="ARBA" id="ARBA00023015"/>
    </source>
</evidence>
<organism evidence="6 7">
    <name type="scientific">Ancylobacter vacuolatus</name>
    <dbReference type="NCBI Taxonomy" id="223389"/>
    <lineage>
        <taxon>Bacteria</taxon>
        <taxon>Pseudomonadati</taxon>
        <taxon>Pseudomonadota</taxon>
        <taxon>Alphaproteobacteria</taxon>
        <taxon>Hyphomicrobiales</taxon>
        <taxon>Xanthobacteraceae</taxon>
        <taxon>Ancylobacter</taxon>
    </lineage>
</organism>
<dbReference type="SUPFAM" id="SSF48008">
    <property type="entry name" value="GntR ligand-binding domain-like"/>
    <property type="match status" value="1"/>
</dbReference>
<evidence type="ECO:0000256" key="4">
    <source>
        <dbReference type="SAM" id="MobiDB-lite"/>
    </source>
</evidence>
<keyword evidence="2 6" id="KW-0238">DNA-binding</keyword>
<dbReference type="Proteomes" id="UP001238467">
    <property type="component" value="Unassembled WGS sequence"/>
</dbReference>
<evidence type="ECO:0000256" key="3">
    <source>
        <dbReference type="ARBA" id="ARBA00023163"/>
    </source>
</evidence>